<gene>
    <name evidence="2" type="ORF">K7C98_07855</name>
</gene>
<reference evidence="2" key="1">
    <citation type="submission" date="2021-08" db="EMBL/GenBank/DDBJ databases">
        <authorList>
            <person name="Stevens D.C."/>
        </authorList>
    </citation>
    <scope>NUCLEOTIDE SEQUENCE</scope>
    <source>
        <strain evidence="2">DSM 53165</strain>
    </source>
</reference>
<dbReference type="Proteomes" id="UP001139031">
    <property type="component" value="Unassembled WGS sequence"/>
</dbReference>
<proteinExistence type="predicted"/>
<comment type="caution">
    <text evidence="2">The sequence shown here is derived from an EMBL/GenBank/DDBJ whole genome shotgun (WGS) entry which is preliminary data.</text>
</comment>
<organism evidence="2 3">
    <name type="scientific">Nannocystis pusilla</name>
    <dbReference type="NCBI Taxonomy" id="889268"/>
    <lineage>
        <taxon>Bacteria</taxon>
        <taxon>Pseudomonadati</taxon>
        <taxon>Myxococcota</taxon>
        <taxon>Polyangia</taxon>
        <taxon>Nannocystales</taxon>
        <taxon>Nannocystaceae</taxon>
        <taxon>Nannocystis</taxon>
    </lineage>
</organism>
<dbReference type="EMBL" id="JAIRAU010000004">
    <property type="protein sequence ID" value="MBZ5709171.1"/>
    <property type="molecule type" value="Genomic_DNA"/>
</dbReference>
<sequence>MPLALLQKADLGGHGEATAAPGPTRATARHEDCDPGLVCGAHRGEGYGICQCPGLVRKDVAPPQRCFRQ</sequence>
<evidence type="ECO:0000256" key="1">
    <source>
        <dbReference type="SAM" id="MobiDB-lite"/>
    </source>
</evidence>
<protein>
    <submittedName>
        <fullName evidence="2">Uncharacterized protein</fullName>
    </submittedName>
</protein>
<evidence type="ECO:0000313" key="2">
    <source>
        <dbReference type="EMBL" id="MBZ5709171.1"/>
    </source>
</evidence>
<dbReference type="RefSeq" id="WP_224190949.1">
    <property type="nucleotide sequence ID" value="NZ_JAIRAU010000004.1"/>
</dbReference>
<accession>A0ABS7TM66</accession>
<feature type="compositionally biased region" description="Low complexity" evidence="1">
    <location>
        <begin position="17"/>
        <end position="26"/>
    </location>
</feature>
<keyword evidence="3" id="KW-1185">Reference proteome</keyword>
<name>A0ABS7TM66_9BACT</name>
<evidence type="ECO:0000313" key="3">
    <source>
        <dbReference type="Proteomes" id="UP001139031"/>
    </source>
</evidence>
<feature type="region of interest" description="Disordered" evidence="1">
    <location>
        <begin position="1"/>
        <end position="30"/>
    </location>
</feature>